<dbReference type="EMBL" id="BAAAPE010000028">
    <property type="protein sequence ID" value="GAA2101591.1"/>
    <property type="molecule type" value="Genomic_DNA"/>
</dbReference>
<accession>A0ABN2WYH2</accession>
<feature type="region of interest" description="Disordered" evidence="2">
    <location>
        <begin position="1"/>
        <end position="22"/>
    </location>
</feature>
<organism evidence="4 5">
    <name type="scientific">Streptomyces albiaxialis</name>
    <dbReference type="NCBI Taxonomy" id="329523"/>
    <lineage>
        <taxon>Bacteria</taxon>
        <taxon>Bacillati</taxon>
        <taxon>Actinomycetota</taxon>
        <taxon>Actinomycetes</taxon>
        <taxon>Kitasatosporales</taxon>
        <taxon>Streptomycetaceae</taxon>
        <taxon>Streptomyces</taxon>
    </lineage>
</organism>
<dbReference type="Pfam" id="PF03795">
    <property type="entry name" value="YCII"/>
    <property type="match status" value="1"/>
</dbReference>
<reference evidence="4 5" key="1">
    <citation type="journal article" date="2019" name="Int. J. Syst. Evol. Microbiol.">
        <title>The Global Catalogue of Microorganisms (GCM) 10K type strain sequencing project: providing services to taxonomists for standard genome sequencing and annotation.</title>
        <authorList>
            <consortium name="The Broad Institute Genomics Platform"/>
            <consortium name="The Broad Institute Genome Sequencing Center for Infectious Disease"/>
            <person name="Wu L."/>
            <person name="Ma J."/>
        </authorList>
    </citation>
    <scope>NUCLEOTIDE SEQUENCE [LARGE SCALE GENOMIC DNA]</scope>
    <source>
        <strain evidence="4 5">JCM 15478</strain>
    </source>
</reference>
<dbReference type="InterPro" id="IPR005545">
    <property type="entry name" value="YCII"/>
</dbReference>
<evidence type="ECO:0000256" key="1">
    <source>
        <dbReference type="ARBA" id="ARBA00007689"/>
    </source>
</evidence>
<protein>
    <submittedName>
        <fullName evidence="4">YciI family protein</fullName>
    </submittedName>
</protein>
<sequence>MGEPPHSVSVIESNTDDEETTMPKYFLSLPHDAADEPTMEDMDPAELQKLMAEVGAFNTAVQEAGAFVSAGGLQPPSTATTVDYSGDSPVVTPGPFVEAKEYLGGFWIIEAENDDVALEWTKQASRALRSRVEVRALQEEPQG</sequence>
<dbReference type="Gene3D" id="3.30.70.1060">
    <property type="entry name" value="Dimeric alpha+beta barrel"/>
    <property type="match status" value="1"/>
</dbReference>
<feature type="domain" description="YCII-related" evidence="3">
    <location>
        <begin position="40"/>
        <end position="136"/>
    </location>
</feature>
<name>A0ABN2WYH2_9ACTN</name>
<evidence type="ECO:0000313" key="5">
    <source>
        <dbReference type="Proteomes" id="UP001500016"/>
    </source>
</evidence>
<comment type="caution">
    <text evidence="4">The sequence shown here is derived from an EMBL/GenBank/DDBJ whole genome shotgun (WGS) entry which is preliminary data.</text>
</comment>
<evidence type="ECO:0000313" key="4">
    <source>
        <dbReference type="EMBL" id="GAA2101591.1"/>
    </source>
</evidence>
<dbReference type="SUPFAM" id="SSF54909">
    <property type="entry name" value="Dimeric alpha+beta barrel"/>
    <property type="match status" value="1"/>
</dbReference>
<dbReference type="PANTHER" id="PTHR35174:SF3">
    <property type="entry name" value="BLL7171 PROTEIN"/>
    <property type="match status" value="1"/>
</dbReference>
<evidence type="ECO:0000259" key="3">
    <source>
        <dbReference type="Pfam" id="PF03795"/>
    </source>
</evidence>
<comment type="similarity">
    <text evidence="1">Belongs to the YciI family.</text>
</comment>
<gene>
    <name evidence="4" type="ORF">GCM10009801_74920</name>
</gene>
<dbReference type="Proteomes" id="UP001500016">
    <property type="component" value="Unassembled WGS sequence"/>
</dbReference>
<dbReference type="PANTHER" id="PTHR35174">
    <property type="entry name" value="BLL7171 PROTEIN-RELATED"/>
    <property type="match status" value="1"/>
</dbReference>
<keyword evidence="5" id="KW-1185">Reference proteome</keyword>
<evidence type="ECO:0000256" key="2">
    <source>
        <dbReference type="SAM" id="MobiDB-lite"/>
    </source>
</evidence>
<proteinExistence type="inferred from homology"/>
<dbReference type="InterPro" id="IPR011008">
    <property type="entry name" value="Dimeric_a/b-barrel"/>
</dbReference>